<proteinExistence type="predicted"/>
<protein>
    <submittedName>
        <fullName evidence="1">Uncharacterized protein</fullName>
    </submittedName>
</protein>
<dbReference type="RefSeq" id="WP_137697869.1">
    <property type="nucleotide sequence ID" value="NZ_CP061336.1"/>
</dbReference>
<evidence type="ECO:0000313" key="1">
    <source>
        <dbReference type="EMBL" id="QNU65760.1"/>
    </source>
</evidence>
<dbReference type="EMBL" id="CP061336">
    <property type="protein sequence ID" value="QNU65760.1"/>
    <property type="molecule type" value="Genomic_DNA"/>
</dbReference>
<dbReference type="KEGG" id="rher:EHE19_012665"/>
<accession>A0A4U7JI35</accession>
<name>A0A4U7JI35_9FIRM</name>
<gene>
    <name evidence="1" type="ORF">EHE19_012665</name>
</gene>
<dbReference type="AlphaFoldDB" id="A0A4U7JI35"/>
<keyword evidence="2" id="KW-1185">Reference proteome</keyword>
<evidence type="ECO:0000313" key="2">
    <source>
        <dbReference type="Proteomes" id="UP000306409"/>
    </source>
</evidence>
<dbReference type="Proteomes" id="UP000306409">
    <property type="component" value="Chromosome"/>
</dbReference>
<organism evidence="1 2">
    <name type="scientific">Ruminiclostridium herbifermentans</name>
    <dbReference type="NCBI Taxonomy" id="2488810"/>
    <lineage>
        <taxon>Bacteria</taxon>
        <taxon>Bacillati</taxon>
        <taxon>Bacillota</taxon>
        <taxon>Clostridia</taxon>
        <taxon>Eubacteriales</taxon>
        <taxon>Oscillospiraceae</taxon>
        <taxon>Ruminiclostridium</taxon>
    </lineage>
</organism>
<sequence length="59" mass="6726">MLLKKSDLPNTYASVAFEYGMFLIDAKDKTLSLSKNIAVTKYDNIDKSILIRDIKKSKK</sequence>
<reference evidence="1 2" key="1">
    <citation type="submission" date="2020-09" db="EMBL/GenBank/DDBJ databases">
        <title>Characterization and genome sequencing of Ruminiclostridium sp. nov. MA18.</title>
        <authorList>
            <person name="Rettenmaier R."/>
            <person name="Kowollik M.-L."/>
            <person name="Liebl W."/>
            <person name="Zverlov V."/>
        </authorList>
    </citation>
    <scope>NUCLEOTIDE SEQUENCE [LARGE SCALE GENOMIC DNA]</scope>
    <source>
        <strain evidence="1 2">MA18</strain>
    </source>
</reference>